<dbReference type="EMBL" id="CP133271">
    <property type="protein sequence ID" value="WVX67743.1"/>
    <property type="molecule type" value="Genomic_DNA"/>
</dbReference>
<keyword evidence="2" id="KW-0614">Plasmid</keyword>
<accession>A0ABZ2C6Z8</accession>
<feature type="region of interest" description="Disordered" evidence="1">
    <location>
        <begin position="74"/>
        <end position="98"/>
    </location>
</feature>
<geneLocation type="plasmid" evidence="2 3">
    <name>pBealeia1</name>
</geneLocation>
<gene>
    <name evidence="2" type="ORF">Bealeia1_01962</name>
</gene>
<sequence>MKKSRKSKLTEEMKTLPLITVAVNTEGIHYSIILDLIEDEERMHATMQLLFDNLEETITRLFYRGVSRGITIPDKESELEPATTADGKVLHPAPQTRH</sequence>
<evidence type="ECO:0000313" key="2">
    <source>
        <dbReference type="EMBL" id="WVX67743.1"/>
    </source>
</evidence>
<evidence type="ECO:0000313" key="3">
    <source>
        <dbReference type="Proteomes" id="UP001330434"/>
    </source>
</evidence>
<dbReference type="RefSeq" id="WP_331256846.1">
    <property type="nucleotide sequence ID" value="NZ_CP133271.1"/>
</dbReference>
<organism evidence="2 3">
    <name type="scientific">Candidatus Bealeia paramacronuclearis</name>
    <dbReference type="NCBI Taxonomy" id="1921001"/>
    <lineage>
        <taxon>Bacteria</taxon>
        <taxon>Pseudomonadati</taxon>
        <taxon>Pseudomonadota</taxon>
        <taxon>Alphaproteobacteria</taxon>
        <taxon>Holosporales</taxon>
        <taxon>Holosporaceae</taxon>
        <taxon>Candidatus Bealeia</taxon>
    </lineage>
</organism>
<proteinExistence type="predicted"/>
<evidence type="ECO:0000256" key="1">
    <source>
        <dbReference type="SAM" id="MobiDB-lite"/>
    </source>
</evidence>
<keyword evidence="3" id="KW-1185">Reference proteome</keyword>
<dbReference type="Proteomes" id="UP001330434">
    <property type="component" value="Plasmid pBealeia1"/>
</dbReference>
<name>A0ABZ2C6Z8_9PROT</name>
<reference evidence="2 3" key="1">
    <citation type="journal article" date="2024" name="Environ. Microbiol.">
        <title>Novel evolutionary insights on the interactions of the Holosporales (Alphaproteobacteria) with eukaryotic hosts from comparative genomics.</title>
        <authorList>
            <person name="Giovannini M."/>
            <person name="Petroni G."/>
            <person name="Castelli M."/>
        </authorList>
    </citation>
    <scope>NUCLEOTIDE SEQUENCE [LARGE SCALE GENOMIC DNA]</scope>
    <source>
        <strain evidence="2 3">US_Bl 15I1</strain>
    </source>
</reference>
<protein>
    <submittedName>
        <fullName evidence="2">Uncharacterized protein</fullName>
    </submittedName>
</protein>